<dbReference type="InterPro" id="IPR005560">
    <property type="entry name" value="Csp_YhjQ"/>
</dbReference>
<proteinExistence type="predicted"/>
<dbReference type="CDD" id="cd08026">
    <property type="entry name" value="DUF326"/>
    <property type="match status" value="1"/>
</dbReference>
<evidence type="ECO:0008006" key="3">
    <source>
        <dbReference type="Google" id="ProtNLM"/>
    </source>
</evidence>
<evidence type="ECO:0000313" key="2">
    <source>
        <dbReference type="Proteomes" id="UP000532746"/>
    </source>
</evidence>
<comment type="caution">
    <text evidence="1">The sequence shown here is derived from an EMBL/GenBank/DDBJ whole genome shotgun (WGS) entry which is preliminary data.</text>
</comment>
<reference evidence="1 2" key="1">
    <citation type="submission" date="2020-08" db="EMBL/GenBank/DDBJ databases">
        <title>Genomic Encyclopedia of Type Strains, Phase IV (KMG-IV): sequencing the most valuable type-strain genomes for metagenomic binning, comparative biology and taxonomic classification.</title>
        <authorList>
            <person name="Goeker M."/>
        </authorList>
    </citation>
    <scope>NUCLEOTIDE SEQUENCE [LARGE SCALE GENOMIC DNA]</scope>
    <source>
        <strain evidence="1 2">DSM 26718</strain>
    </source>
</reference>
<dbReference type="RefSeq" id="WP_183405567.1">
    <property type="nucleotide sequence ID" value="NZ_JACHGG010000015.1"/>
</dbReference>
<protein>
    <recommendedName>
        <fullName evidence="3">Four-helix bundle copper-binding protein</fullName>
    </recommendedName>
</protein>
<dbReference type="Gene3D" id="1.20.1270.360">
    <property type="match status" value="1"/>
</dbReference>
<accession>A0A7W9T4L5</accession>
<dbReference type="PANTHER" id="PTHR37310:SF1">
    <property type="entry name" value="CYTOPLASMIC PROTEIN"/>
    <property type="match status" value="1"/>
</dbReference>
<sequence length="109" mass="11810">MNTQHQSLLDALNACVAACENCASACLQEDDVKMMAPCIALDRDCADICALTARLLSRGSEHAWHLLRECAEICRLCGEECAKHAHAHCQACAAACRRCEEACRQGMTA</sequence>
<evidence type="ECO:0000313" key="1">
    <source>
        <dbReference type="EMBL" id="MBB6061497.1"/>
    </source>
</evidence>
<dbReference type="AlphaFoldDB" id="A0A7W9T4L5"/>
<dbReference type="Pfam" id="PF03860">
    <property type="entry name" value="Csp"/>
    <property type="match status" value="1"/>
</dbReference>
<name>A0A7W9T4L5_9BACT</name>
<dbReference type="PANTHER" id="PTHR37310">
    <property type="entry name" value="CYTOPLASMIC PROTEIN-RELATED"/>
    <property type="match status" value="1"/>
</dbReference>
<dbReference type="EMBL" id="JACHGG010000015">
    <property type="protein sequence ID" value="MBB6061497.1"/>
    <property type="molecule type" value="Genomic_DNA"/>
</dbReference>
<keyword evidence="2" id="KW-1185">Reference proteome</keyword>
<dbReference type="Proteomes" id="UP000532746">
    <property type="component" value="Unassembled WGS sequence"/>
</dbReference>
<dbReference type="InterPro" id="IPR044543">
    <property type="entry name" value="YHJQ-like"/>
</dbReference>
<gene>
    <name evidence="1" type="ORF">HNQ93_004378</name>
</gene>
<organism evidence="1 2">
    <name type="scientific">Hymenobacter luteus</name>
    <dbReference type="NCBI Taxonomy" id="1411122"/>
    <lineage>
        <taxon>Bacteria</taxon>
        <taxon>Pseudomonadati</taxon>
        <taxon>Bacteroidota</taxon>
        <taxon>Cytophagia</taxon>
        <taxon>Cytophagales</taxon>
        <taxon>Hymenobacteraceae</taxon>
        <taxon>Hymenobacter</taxon>
    </lineage>
</organism>